<dbReference type="Pfam" id="PF18029">
    <property type="entry name" value="Glyoxalase_6"/>
    <property type="match status" value="1"/>
</dbReference>
<name>A0ABW3MD76_9PSEU</name>
<feature type="domain" description="VOC" evidence="1">
    <location>
        <begin position="4"/>
        <end position="114"/>
    </location>
</feature>
<evidence type="ECO:0000313" key="2">
    <source>
        <dbReference type="EMBL" id="MFD1048087.1"/>
    </source>
</evidence>
<dbReference type="InterPro" id="IPR041581">
    <property type="entry name" value="Glyoxalase_6"/>
</dbReference>
<reference evidence="3" key="1">
    <citation type="journal article" date="2019" name="Int. J. Syst. Evol. Microbiol.">
        <title>The Global Catalogue of Microorganisms (GCM) 10K type strain sequencing project: providing services to taxonomists for standard genome sequencing and annotation.</title>
        <authorList>
            <consortium name="The Broad Institute Genomics Platform"/>
            <consortium name="The Broad Institute Genome Sequencing Center for Infectious Disease"/>
            <person name="Wu L."/>
            <person name="Ma J."/>
        </authorList>
    </citation>
    <scope>NUCLEOTIDE SEQUENCE [LARGE SCALE GENOMIC DNA]</scope>
    <source>
        <strain evidence="3">JCM 31486</strain>
    </source>
</reference>
<accession>A0ABW3MD76</accession>
<dbReference type="EMBL" id="JBHTIS010001396">
    <property type="protein sequence ID" value="MFD1048087.1"/>
    <property type="molecule type" value="Genomic_DNA"/>
</dbReference>
<protein>
    <submittedName>
        <fullName evidence="2">VOC family protein</fullName>
    </submittedName>
</protein>
<dbReference type="InterPro" id="IPR029068">
    <property type="entry name" value="Glyas_Bleomycin-R_OHBP_Dase"/>
</dbReference>
<proteinExistence type="predicted"/>
<dbReference type="CDD" id="cd06587">
    <property type="entry name" value="VOC"/>
    <property type="match status" value="1"/>
</dbReference>
<dbReference type="PANTHER" id="PTHR35908">
    <property type="entry name" value="HYPOTHETICAL FUSION PROTEIN"/>
    <property type="match status" value="1"/>
</dbReference>
<dbReference type="Gene3D" id="3.10.180.10">
    <property type="entry name" value="2,3-Dihydroxybiphenyl 1,2-Dioxygenase, domain 1"/>
    <property type="match status" value="1"/>
</dbReference>
<dbReference type="InterPro" id="IPR037523">
    <property type="entry name" value="VOC_core"/>
</dbReference>
<evidence type="ECO:0000313" key="3">
    <source>
        <dbReference type="Proteomes" id="UP001597045"/>
    </source>
</evidence>
<dbReference type="PROSITE" id="PS51819">
    <property type="entry name" value="VOC"/>
    <property type="match status" value="1"/>
</dbReference>
<sequence length="115" mass="12587">MTMNLAMVTIDCAEPRELAKFWTKALNAEVAQDHDGQFMMLTWAGGPALALQQVPEEHTGKNRVHLDMHTDDREGEVNRLVDAGATIVDEQTLPGIAWTVLADPAGNVFCVGQQD</sequence>
<dbReference type="SUPFAM" id="SSF54593">
    <property type="entry name" value="Glyoxalase/Bleomycin resistance protein/Dihydroxybiphenyl dioxygenase"/>
    <property type="match status" value="1"/>
</dbReference>
<dbReference type="PANTHER" id="PTHR35908:SF1">
    <property type="entry name" value="CONSERVED PROTEIN"/>
    <property type="match status" value="1"/>
</dbReference>
<gene>
    <name evidence="2" type="ORF">ACFQ1S_22380</name>
</gene>
<keyword evidence="3" id="KW-1185">Reference proteome</keyword>
<comment type="caution">
    <text evidence="2">The sequence shown here is derived from an EMBL/GenBank/DDBJ whole genome shotgun (WGS) entry which is preliminary data.</text>
</comment>
<evidence type="ECO:0000259" key="1">
    <source>
        <dbReference type="PROSITE" id="PS51819"/>
    </source>
</evidence>
<dbReference type="Proteomes" id="UP001597045">
    <property type="component" value="Unassembled WGS sequence"/>
</dbReference>
<organism evidence="2 3">
    <name type="scientific">Kibdelosporangium lantanae</name>
    <dbReference type="NCBI Taxonomy" id="1497396"/>
    <lineage>
        <taxon>Bacteria</taxon>
        <taxon>Bacillati</taxon>
        <taxon>Actinomycetota</taxon>
        <taxon>Actinomycetes</taxon>
        <taxon>Pseudonocardiales</taxon>
        <taxon>Pseudonocardiaceae</taxon>
        <taxon>Kibdelosporangium</taxon>
    </lineage>
</organism>